<dbReference type="Gene3D" id="3.60.90.10">
    <property type="entry name" value="S-adenosylmethionine decarboxylase"/>
    <property type="match status" value="1"/>
</dbReference>
<dbReference type="RefSeq" id="WP_154769629.1">
    <property type="nucleotide sequence ID" value="NZ_WLYK01000006.1"/>
</dbReference>
<evidence type="ECO:0000256" key="2">
    <source>
        <dbReference type="ARBA" id="ARBA00022691"/>
    </source>
</evidence>
<comment type="cofactor">
    <cofactor evidence="1">
        <name>pyruvate</name>
        <dbReference type="ChEBI" id="CHEBI:15361"/>
    </cofactor>
</comment>
<gene>
    <name evidence="11" type="primary">speD</name>
    <name evidence="11" type="ORF">GIS00_17180</name>
</gene>
<evidence type="ECO:0000313" key="12">
    <source>
        <dbReference type="Proteomes" id="UP000460221"/>
    </source>
</evidence>
<dbReference type="SUPFAM" id="SSF56276">
    <property type="entry name" value="S-adenosylmethionine decarboxylase"/>
    <property type="match status" value="1"/>
</dbReference>
<evidence type="ECO:0000256" key="10">
    <source>
        <dbReference type="ARBA" id="ARBA00023317"/>
    </source>
</evidence>
<evidence type="ECO:0000256" key="7">
    <source>
        <dbReference type="ARBA" id="ARBA00023145"/>
    </source>
</evidence>
<dbReference type="PANTHER" id="PTHR33866">
    <property type="entry name" value="S-ADENOSYLMETHIONINE DECARBOXYLASE PROENZYME"/>
    <property type="match status" value="1"/>
</dbReference>
<evidence type="ECO:0000256" key="3">
    <source>
        <dbReference type="ARBA" id="ARBA00022793"/>
    </source>
</evidence>
<dbReference type="GO" id="GO:0005829">
    <property type="term" value="C:cytosol"/>
    <property type="evidence" value="ECO:0007669"/>
    <property type="project" value="TreeGrafter"/>
</dbReference>
<dbReference type="InterPro" id="IPR016067">
    <property type="entry name" value="S-AdoMet_deCO2ase_core"/>
</dbReference>
<dbReference type="PANTHER" id="PTHR33866:SF2">
    <property type="entry name" value="S-ADENOSYLMETHIONINE DECARBOXYLASE PROENZYME"/>
    <property type="match status" value="1"/>
</dbReference>
<reference evidence="11 12" key="1">
    <citation type="submission" date="2019-11" db="EMBL/GenBank/DDBJ databases">
        <authorList>
            <person name="Jiang L.-Q."/>
        </authorList>
    </citation>
    <scope>NUCLEOTIDE SEQUENCE [LARGE SCALE GENOMIC DNA]</scope>
    <source>
        <strain evidence="11 12">YIM 132087</strain>
    </source>
</reference>
<evidence type="ECO:0000256" key="5">
    <source>
        <dbReference type="ARBA" id="ARBA00023066"/>
    </source>
</evidence>
<keyword evidence="7" id="KW-0865">Zymogen</keyword>
<evidence type="ECO:0000256" key="8">
    <source>
        <dbReference type="ARBA" id="ARBA00023239"/>
    </source>
</evidence>
<keyword evidence="4" id="KW-0068">Autocatalytic cleavage</keyword>
<dbReference type="InterPro" id="IPR003826">
    <property type="entry name" value="AdoMetDC_fam_prok"/>
</dbReference>
<evidence type="ECO:0000256" key="9">
    <source>
        <dbReference type="ARBA" id="ARBA00023270"/>
    </source>
</evidence>
<sequence>MGLFAFGGTHVLSDISGIPDDVVADHDLILGAIARGIRTSGATLCGMQVKEFEPAGMTAIYLLSESHVSVHTYPESNALFLDAFTCGETCRPELILDELLAALGRCDHRTSTVHRGTARPRHAIRPVEAPVLAAAR</sequence>
<dbReference type="EC" id="4.1.1.50" evidence="11"/>
<dbReference type="Proteomes" id="UP000460221">
    <property type="component" value="Unassembled WGS sequence"/>
</dbReference>
<dbReference type="EMBL" id="WLYK01000006">
    <property type="protein sequence ID" value="MTD15669.1"/>
    <property type="molecule type" value="Genomic_DNA"/>
</dbReference>
<dbReference type="GO" id="GO:0004014">
    <property type="term" value="F:adenosylmethionine decarboxylase activity"/>
    <property type="evidence" value="ECO:0007669"/>
    <property type="project" value="UniProtKB-EC"/>
</dbReference>
<dbReference type="AlphaFoldDB" id="A0A7K1FQN2"/>
<dbReference type="Pfam" id="PF02675">
    <property type="entry name" value="AdoMet_dc"/>
    <property type="match status" value="1"/>
</dbReference>
<keyword evidence="12" id="KW-1185">Reference proteome</keyword>
<evidence type="ECO:0000256" key="1">
    <source>
        <dbReference type="ARBA" id="ARBA00001928"/>
    </source>
</evidence>
<comment type="caution">
    <text evidence="11">The sequence shown here is derived from an EMBL/GenBank/DDBJ whole genome shotgun (WGS) entry which is preliminary data.</text>
</comment>
<keyword evidence="3" id="KW-0210">Decarboxylase</keyword>
<keyword evidence="9" id="KW-0704">Schiff base</keyword>
<keyword evidence="2" id="KW-0949">S-adenosyl-L-methionine</keyword>
<evidence type="ECO:0000256" key="6">
    <source>
        <dbReference type="ARBA" id="ARBA00023115"/>
    </source>
</evidence>
<evidence type="ECO:0000313" key="11">
    <source>
        <dbReference type="EMBL" id="MTD15669.1"/>
    </source>
</evidence>
<accession>A0A7K1FQN2</accession>
<keyword evidence="8 11" id="KW-0456">Lyase</keyword>
<keyword evidence="6" id="KW-0620">Polyamine biosynthesis</keyword>
<keyword evidence="5" id="KW-0745">Spermidine biosynthesis</keyword>
<organism evidence="11 12">
    <name type="scientific">Nakamurella alba</name>
    <dbReference type="NCBI Taxonomy" id="2665158"/>
    <lineage>
        <taxon>Bacteria</taxon>
        <taxon>Bacillati</taxon>
        <taxon>Actinomycetota</taxon>
        <taxon>Actinomycetes</taxon>
        <taxon>Nakamurellales</taxon>
        <taxon>Nakamurellaceae</taxon>
        <taxon>Nakamurella</taxon>
    </lineage>
</organism>
<keyword evidence="10" id="KW-0670">Pyruvate</keyword>
<dbReference type="GO" id="GO:0008295">
    <property type="term" value="P:spermidine biosynthetic process"/>
    <property type="evidence" value="ECO:0007669"/>
    <property type="project" value="UniProtKB-KW"/>
</dbReference>
<dbReference type="NCBIfam" id="TIGR03330">
    <property type="entry name" value="SAM_DCase_Bsu"/>
    <property type="match status" value="1"/>
</dbReference>
<proteinExistence type="predicted"/>
<name>A0A7K1FQN2_9ACTN</name>
<evidence type="ECO:0000256" key="4">
    <source>
        <dbReference type="ARBA" id="ARBA00022813"/>
    </source>
</evidence>
<dbReference type="InterPro" id="IPR017716">
    <property type="entry name" value="S-AdoMet_deCOase_pro-enz"/>
</dbReference>
<protein>
    <submittedName>
        <fullName evidence="11">Adenosylmethionine decarboxylase</fullName>
        <ecNumber evidence="11">4.1.1.50</ecNumber>
    </submittedName>
</protein>